<dbReference type="PROSITE" id="PS00150">
    <property type="entry name" value="ACYLPHOSPHATASE_1"/>
    <property type="match status" value="1"/>
</dbReference>
<dbReference type="PANTHER" id="PTHR47268">
    <property type="entry name" value="ACYLPHOSPHATASE"/>
    <property type="match status" value="1"/>
</dbReference>
<reference evidence="10" key="1">
    <citation type="journal article" date="2019" name="Int. J. Syst. Evol. Microbiol.">
        <title>The Global Catalogue of Microorganisms (GCM) 10K type strain sequencing project: providing services to taxonomists for standard genome sequencing and annotation.</title>
        <authorList>
            <consortium name="The Broad Institute Genomics Platform"/>
            <consortium name="The Broad Institute Genome Sequencing Center for Infectious Disease"/>
            <person name="Wu L."/>
            <person name="Ma J."/>
        </authorList>
    </citation>
    <scope>NUCLEOTIDE SEQUENCE [LARGE SCALE GENOMIC DNA]</scope>
    <source>
        <strain evidence="10">KCTC 52640</strain>
    </source>
</reference>
<dbReference type="PROSITE" id="PS51160">
    <property type="entry name" value="ACYLPHOSPHATASE_3"/>
    <property type="match status" value="1"/>
</dbReference>
<dbReference type="PANTHER" id="PTHR47268:SF4">
    <property type="entry name" value="ACYLPHOSPHATASE"/>
    <property type="match status" value="1"/>
</dbReference>
<dbReference type="Proteomes" id="UP001595462">
    <property type="component" value="Unassembled WGS sequence"/>
</dbReference>
<keyword evidence="5 6" id="KW-0378">Hydrolase</keyword>
<dbReference type="InterPro" id="IPR017968">
    <property type="entry name" value="Acylphosphatase_CS"/>
</dbReference>
<dbReference type="PRINTS" id="PR00112">
    <property type="entry name" value="ACYLPHPHTASE"/>
</dbReference>
<gene>
    <name evidence="9" type="ORF">ACFOSU_09220</name>
</gene>
<dbReference type="EC" id="3.6.1.7" evidence="2 5"/>
<evidence type="ECO:0000256" key="1">
    <source>
        <dbReference type="ARBA" id="ARBA00005614"/>
    </source>
</evidence>
<comment type="catalytic activity">
    <reaction evidence="4 5 6">
        <text>an acyl phosphate + H2O = a carboxylate + phosphate + H(+)</text>
        <dbReference type="Rhea" id="RHEA:14965"/>
        <dbReference type="ChEBI" id="CHEBI:15377"/>
        <dbReference type="ChEBI" id="CHEBI:15378"/>
        <dbReference type="ChEBI" id="CHEBI:29067"/>
        <dbReference type="ChEBI" id="CHEBI:43474"/>
        <dbReference type="ChEBI" id="CHEBI:59918"/>
        <dbReference type="EC" id="3.6.1.7"/>
    </reaction>
</comment>
<dbReference type="Pfam" id="PF00708">
    <property type="entry name" value="Acylphosphatase"/>
    <property type="match status" value="1"/>
</dbReference>
<name>A0ABV7EQZ5_9GAMM</name>
<dbReference type="InterPro" id="IPR036046">
    <property type="entry name" value="Acylphosphatase-like_dom_sf"/>
</dbReference>
<evidence type="ECO:0000256" key="5">
    <source>
        <dbReference type="PROSITE-ProRule" id="PRU00520"/>
    </source>
</evidence>
<accession>A0ABV7EQZ5</accession>
<dbReference type="InterPro" id="IPR001792">
    <property type="entry name" value="Acylphosphatase-like_dom"/>
</dbReference>
<feature type="active site" evidence="5">
    <location>
        <position position="18"/>
    </location>
</feature>
<dbReference type="InterPro" id="IPR020456">
    <property type="entry name" value="Acylphosphatase"/>
</dbReference>
<comment type="caution">
    <text evidence="9">The sequence shown here is derived from an EMBL/GenBank/DDBJ whole genome shotgun (WGS) entry which is preliminary data.</text>
</comment>
<dbReference type="PROSITE" id="PS00151">
    <property type="entry name" value="ACYLPHOSPHATASE_2"/>
    <property type="match status" value="1"/>
</dbReference>
<evidence type="ECO:0000256" key="2">
    <source>
        <dbReference type="ARBA" id="ARBA00012150"/>
    </source>
</evidence>
<protein>
    <recommendedName>
        <fullName evidence="3 5">Acylphosphatase</fullName>
        <ecNumber evidence="2 5">3.6.1.7</ecNumber>
    </recommendedName>
</protein>
<evidence type="ECO:0000313" key="9">
    <source>
        <dbReference type="EMBL" id="MFC3104072.1"/>
    </source>
</evidence>
<dbReference type="EMBL" id="JBHRSS010000003">
    <property type="protein sequence ID" value="MFC3104072.1"/>
    <property type="molecule type" value="Genomic_DNA"/>
</dbReference>
<dbReference type="RefSeq" id="WP_380688702.1">
    <property type="nucleotide sequence ID" value="NZ_JBHRSS010000003.1"/>
</dbReference>
<dbReference type="SUPFAM" id="SSF54975">
    <property type="entry name" value="Acylphosphatase/BLUF domain-like"/>
    <property type="match status" value="1"/>
</dbReference>
<evidence type="ECO:0000313" key="10">
    <source>
        <dbReference type="Proteomes" id="UP001595462"/>
    </source>
</evidence>
<comment type="similarity">
    <text evidence="1 7">Belongs to the acylphosphatase family.</text>
</comment>
<evidence type="ECO:0000256" key="3">
    <source>
        <dbReference type="ARBA" id="ARBA00015991"/>
    </source>
</evidence>
<feature type="domain" description="Acylphosphatase-like" evidence="8">
    <location>
        <begin position="3"/>
        <end position="90"/>
    </location>
</feature>
<evidence type="ECO:0000256" key="7">
    <source>
        <dbReference type="RuleBase" id="RU004168"/>
    </source>
</evidence>
<dbReference type="Gene3D" id="3.30.70.100">
    <property type="match status" value="1"/>
</dbReference>
<keyword evidence="10" id="KW-1185">Reference proteome</keyword>
<organism evidence="9 10">
    <name type="scientific">Salinisphaera aquimarina</name>
    <dbReference type="NCBI Taxonomy" id="2094031"/>
    <lineage>
        <taxon>Bacteria</taxon>
        <taxon>Pseudomonadati</taxon>
        <taxon>Pseudomonadota</taxon>
        <taxon>Gammaproteobacteria</taxon>
        <taxon>Salinisphaerales</taxon>
        <taxon>Salinisphaeraceae</taxon>
        <taxon>Salinisphaera</taxon>
    </lineage>
</organism>
<proteinExistence type="inferred from homology"/>
<evidence type="ECO:0000256" key="4">
    <source>
        <dbReference type="ARBA" id="ARBA00047645"/>
    </source>
</evidence>
<feature type="active site" evidence="5">
    <location>
        <position position="36"/>
    </location>
</feature>
<evidence type="ECO:0000256" key="6">
    <source>
        <dbReference type="RuleBase" id="RU000553"/>
    </source>
</evidence>
<evidence type="ECO:0000259" key="8">
    <source>
        <dbReference type="PROSITE" id="PS51160"/>
    </source>
</evidence>
<sequence length="90" mass="9850">MIVRHFTVSGRVQGVGFRAATCDTARRLGLNGWVRNLADGRVEIMASGEQTALDSLRDWLGDGPTLARVSQTIEHDTPETTDLPTPFAIR</sequence>